<dbReference type="EMBL" id="CAMXCT010005079">
    <property type="protein sequence ID" value="CAI4011330.1"/>
    <property type="molecule type" value="Genomic_DNA"/>
</dbReference>
<dbReference type="Proteomes" id="UP001152797">
    <property type="component" value="Unassembled WGS sequence"/>
</dbReference>
<proteinExistence type="inferred from homology"/>
<evidence type="ECO:0000313" key="9">
    <source>
        <dbReference type="Proteomes" id="UP001152797"/>
    </source>
</evidence>
<name>A0A9P1DJD3_9DINO</name>
<protein>
    <submittedName>
        <fullName evidence="8">Catechol O-methyltransferase</fullName>
    </submittedName>
</protein>
<dbReference type="GO" id="GO:0008171">
    <property type="term" value="F:O-methyltransferase activity"/>
    <property type="evidence" value="ECO:0007669"/>
    <property type="project" value="InterPro"/>
</dbReference>
<evidence type="ECO:0000256" key="3">
    <source>
        <dbReference type="ARBA" id="ARBA00022691"/>
    </source>
</evidence>
<keyword evidence="2" id="KW-0808">Transferase</keyword>
<dbReference type="PANTHER" id="PTHR21228:SF40">
    <property type="entry name" value="LD45607P"/>
    <property type="match status" value="1"/>
</dbReference>
<feature type="domain" description="RNA-editing substrate-binding complex 6 protein" evidence="5">
    <location>
        <begin position="161"/>
        <end position="461"/>
    </location>
</feature>
<evidence type="ECO:0000313" key="8">
    <source>
        <dbReference type="EMBL" id="CAL4798642.1"/>
    </source>
</evidence>
<keyword evidence="9" id="KW-1185">Reference proteome</keyword>
<dbReference type="Pfam" id="PF01596">
    <property type="entry name" value="Methyltransf_3"/>
    <property type="match status" value="1"/>
</dbReference>
<reference evidence="7" key="2">
    <citation type="submission" date="2024-04" db="EMBL/GenBank/DDBJ databases">
        <authorList>
            <person name="Chen Y."/>
            <person name="Shah S."/>
            <person name="Dougan E. K."/>
            <person name="Thang M."/>
            <person name="Chan C."/>
        </authorList>
    </citation>
    <scope>NUCLEOTIDE SEQUENCE [LARGE SCALE GENOMIC DNA]</scope>
</reference>
<dbReference type="GO" id="GO:0005759">
    <property type="term" value="C:mitochondrial matrix"/>
    <property type="evidence" value="ECO:0007669"/>
    <property type="project" value="TreeGrafter"/>
</dbReference>
<sequence>MPPVMPYVNQFTGDASFYPPLRKKGRSERSVTLHRLIVMPENSIEDLLQIVSENMPFDTDNLATAIHKLAKLRHRFAAVVGCCWIDPRWTMLISQVVESGTVRLAESWVMLGQVLKAFIWPMRLLALVAWAVASLRDRRITPLLFDIAAKRLAMGNVPQDLSSLAWAVATARAKDSAAVALLRQVSLESAKTVQSFGPQDLAMCAWAFAKVAMRDTQLLHLFADEALEKYTELNGQNLSNLVWSLATIREHHEPLMDAVSRTRADTIQGLAQQEFSNIVWSFATLLRTSEMLFRRTAPRVVETARDLDSQHLANIAWAYAKISHRDDGLFYVLSREAMESDRKCSPLNLANLAWAFASAGWHGEMSTRRVGLRDPKFFQWIAESAVAMSPQFTSQNCSNLVWSFATLRIGHQDLFEAMSVQVQGWLISNFDPQHLSNVLWSYAKLAIKNLDLFETTADEIVKRGVEYLARTPQNLSNTVWAYGVVVSKPRHLMAALQHHLTAASGFYDKLTEVRPLGKSSRAQLAMTVLSLHHLGLTDIAWHLFDQISKDGLQAGGEAYSYWLFIAGETRNPQREIDVFEQMARTAHTRGLQGACWNAVVVRCLTLGDESRARRSLQVMDMEELCNPLSEVLRQRLGLPAPRSAVGNIDWRRREKDEHEWVTNSLGFSLRLNKIEYYKEVGTLHYILRNGKHQDVPVIHRAIEAFTREQELWLKLAGDEKGAVLDKVLALQGKAKLVVEVGLYVGYSSTRMASQMRHWGGKVISMEVDPYHAAIARNTIEWAGLTDYIEIWCGHSENLIPRLKERLPEKSIDILFFDQQGTKMHLDLQRIVDFNMLSDRAIMVGDNVLRPGAPQFMYWNSVAGPYETQVVSLREYKQEVVEDWMSVSFWLPHSAEAQIPMTIPEAVEQLGHDTDGIRWQSVESKVSEQQWESHSQRMRREFAACGIKPFEVVPFQDAEGRSQV</sequence>
<keyword evidence="3" id="KW-0949">S-adenosyl-L-methionine</keyword>
<dbReference type="GO" id="GO:0044528">
    <property type="term" value="P:regulation of mitochondrial mRNA stability"/>
    <property type="evidence" value="ECO:0007669"/>
    <property type="project" value="TreeGrafter"/>
</dbReference>
<evidence type="ECO:0000256" key="2">
    <source>
        <dbReference type="ARBA" id="ARBA00022679"/>
    </source>
</evidence>
<evidence type="ECO:0000313" key="6">
    <source>
        <dbReference type="EMBL" id="CAI4011330.1"/>
    </source>
</evidence>
<dbReference type="PROSITE" id="PS51682">
    <property type="entry name" value="SAM_OMT_I"/>
    <property type="match status" value="1"/>
</dbReference>
<dbReference type="GO" id="GO:0035770">
    <property type="term" value="C:ribonucleoprotein granule"/>
    <property type="evidence" value="ECO:0007669"/>
    <property type="project" value="TreeGrafter"/>
</dbReference>
<organism evidence="6">
    <name type="scientific">Cladocopium goreaui</name>
    <dbReference type="NCBI Taxonomy" id="2562237"/>
    <lineage>
        <taxon>Eukaryota</taxon>
        <taxon>Sar</taxon>
        <taxon>Alveolata</taxon>
        <taxon>Dinophyceae</taxon>
        <taxon>Suessiales</taxon>
        <taxon>Symbiodiniaceae</taxon>
        <taxon>Cladocopium</taxon>
    </lineage>
</organism>
<keyword evidence="1" id="KW-0489">Methyltransferase</keyword>
<gene>
    <name evidence="6" type="ORF">C1SCF055_LOCUS36508</name>
</gene>
<dbReference type="EMBL" id="CAMXCT030005079">
    <property type="protein sequence ID" value="CAL4798642.1"/>
    <property type="molecule type" value="Genomic_DNA"/>
</dbReference>
<evidence type="ECO:0000256" key="4">
    <source>
        <dbReference type="ARBA" id="ARBA00023453"/>
    </source>
</evidence>
<dbReference type="AlphaFoldDB" id="A0A9P1DJD3"/>
<evidence type="ECO:0000259" key="5">
    <source>
        <dbReference type="Pfam" id="PF26188"/>
    </source>
</evidence>
<dbReference type="GO" id="GO:0000963">
    <property type="term" value="P:mitochondrial RNA processing"/>
    <property type="evidence" value="ECO:0007669"/>
    <property type="project" value="TreeGrafter"/>
</dbReference>
<dbReference type="InterPro" id="IPR029063">
    <property type="entry name" value="SAM-dependent_MTases_sf"/>
</dbReference>
<dbReference type="GO" id="GO:0003723">
    <property type="term" value="F:RNA binding"/>
    <property type="evidence" value="ECO:0007669"/>
    <property type="project" value="TreeGrafter"/>
</dbReference>
<dbReference type="GO" id="GO:0032259">
    <property type="term" value="P:methylation"/>
    <property type="evidence" value="ECO:0007669"/>
    <property type="project" value="UniProtKB-KW"/>
</dbReference>
<dbReference type="InterPro" id="IPR058917">
    <property type="entry name" value="RESC6_dom"/>
</dbReference>
<accession>A0A9P1DJD3</accession>
<dbReference type="EMBL" id="CAMXCT020005079">
    <property type="protein sequence ID" value="CAL1164705.1"/>
    <property type="molecule type" value="Genomic_DNA"/>
</dbReference>
<evidence type="ECO:0000313" key="7">
    <source>
        <dbReference type="EMBL" id="CAL1164705.1"/>
    </source>
</evidence>
<comment type="caution">
    <text evidence="6">The sequence shown here is derived from an EMBL/GenBank/DDBJ whole genome shotgun (WGS) entry which is preliminary data.</text>
</comment>
<dbReference type="InterPro" id="IPR002935">
    <property type="entry name" value="SAM_O-MeTrfase"/>
</dbReference>
<dbReference type="Gene3D" id="3.40.50.150">
    <property type="entry name" value="Vaccinia Virus protein VP39"/>
    <property type="match status" value="1"/>
</dbReference>
<reference evidence="6" key="1">
    <citation type="submission" date="2022-10" db="EMBL/GenBank/DDBJ databases">
        <authorList>
            <person name="Chen Y."/>
            <person name="Dougan E. K."/>
            <person name="Chan C."/>
            <person name="Rhodes N."/>
            <person name="Thang M."/>
        </authorList>
    </citation>
    <scope>NUCLEOTIDE SEQUENCE</scope>
</reference>
<dbReference type="SUPFAM" id="SSF53335">
    <property type="entry name" value="S-adenosyl-L-methionine-dependent methyltransferases"/>
    <property type="match status" value="1"/>
</dbReference>
<dbReference type="InterPro" id="IPR050870">
    <property type="entry name" value="FAST_kinase"/>
</dbReference>
<comment type="similarity">
    <text evidence="4">Belongs to the class I-like SAM-binding methyltransferase superfamily. Cation-dependent O-methyltransferase family.</text>
</comment>
<dbReference type="OrthoDB" id="436271at2759"/>
<dbReference type="Pfam" id="PF26188">
    <property type="entry name" value="RESC6"/>
    <property type="match status" value="1"/>
</dbReference>
<dbReference type="PANTHER" id="PTHR21228">
    <property type="entry name" value="FAST LEU-RICH DOMAIN-CONTAINING"/>
    <property type="match status" value="1"/>
</dbReference>
<evidence type="ECO:0000256" key="1">
    <source>
        <dbReference type="ARBA" id="ARBA00022603"/>
    </source>
</evidence>